<dbReference type="InterPro" id="IPR006439">
    <property type="entry name" value="HAD-SF_hydro_IA"/>
</dbReference>
<dbReference type="InterPro" id="IPR036412">
    <property type="entry name" value="HAD-like_sf"/>
</dbReference>
<keyword evidence="2" id="KW-0378">Hydrolase</keyword>
<evidence type="ECO:0000313" key="4">
    <source>
        <dbReference type="EMBL" id="GAK45703.1"/>
    </source>
</evidence>
<dbReference type="Proteomes" id="UP000028702">
    <property type="component" value="Unassembled WGS sequence"/>
</dbReference>
<dbReference type="SFLD" id="SFLDG01129">
    <property type="entry name" value="C1.5:_HAD__Beta-PGM__Phosphata"/>
    <property type="match status" value="1"/>
</dbReference>
<dbReference type="eggNOG" id="COG1011">
    <property type="taxonomic scope" value="Bacteria"/>
</dbReference>
<dbReference type="SFLD" id="SFLDS00003">
    <property type="entry name" value="Haloacid_Dehalogenase"/>
    <property type="match status" value="1"/>
</dbReference>
<evidence type="ECO:0000256" key="1">
    <source>
        <dbReference type="ARBA" id="ARBA00001946"/>
    </source>
</evidence>
<evidence type="ECO:0000313" key="5">
    <source>
        <dbReference type="Proteomes" id="UP000028702"/>
    </source>
</evidence>
<evidence type="ECO:0000256" key="3">
    <source>
        <dbReference type="ARBA" id="ARBA00022842"/>
    </source>
</evidence>
<dbReference type="EMBL" id="BBIO01000011">
    <property type="protein sequence ID" value="GAK45703.1"/>
    <property type="molecule type" value="Genomic_DNA"/>
</dbReference>
<dbReference type="AlphaFoldDB" id="A0A081BCD5"/>
<dbReference type="GO" id="GO:0009231">
    <property type="term" value="P:riboflavin biosynthetic process"/>
    <property type="evidence" value="ECO:0007669"/>
    <property type="project" value="TreeGrafter"/>
</dbReference>
<dbReference type="Gene3D" id="3.40.50.1000">
    <property type="entry name" value="HAD superfamily/HAD-like"/>
    <property type="match status" value="1"/>
</dbReference>
<dbReference type="PANTHER" id="PTHR46470:SF4">
    <property type="entry name" value="5-AMINO-6-(5-PHOSPHO-D-RIBITYLAMINO)URACIL PHOSPHATASE YIGB"/>
    <property type="match status" value="1"/>
</dbReference>
<dbReference type="RefSeq" id="WP_081875579.1">
    <property type="nucleotide sequence ID" value="NZ_BBIO01000011.1"/>
</dbReference>
<dbReference type="NCBIfam" id="TIGR01549">
    <property type="entry name" value="HAD-SF-IA-v1"/>
    <property type="match status" value="1"/>
</dbReference>
<organism evidence="4 5">
    <name type="scientific">Tepidicaulis marinus</name>
    <dbReference type="NCBI Taxonomy" id="1333998"/>
    <lineage>
        <taxon>Bacteria</taxon>
        <taxon>Pseudomonadati</taxon>
        <taxon>Pseudomonadota</taxon>
        <taxon>Alphaproteobacteria</taxon>
        <taxon>Hyphomicrobiales</taxon>
        <taxon>Parvibaculaceae</taxon>
        <taxon>Tepidicaulis</taxon>
    </lineage>
</organism>
<dbReference type="Pfam" id="PF00702">
    <property type="entry name" value="Hydrolase"/>
    <property type="match status" value="1"/>
</dbReference>
<dbReference type="STRING" id="1333998.M2A_2202"/>
<name>A0A081BCD5_9HYPH</name>
<reference evidence="4 5" key="1">
    <citation type="submission" date="2014-07" db="EMBL/GenBank/DDBJ databases">
        <title>Tepidicaulis marinum gen. nov., sp. nov., a novel marine bacterium denitrifying nitrate to nitrous oxide strictly under microaerobic conditions.</title>
        <authorList>
            <person name="Takeuchi M."/>
            <person name="Yamagishi T."/>
            <person name="Kamagata Y."/>
            <person name="Oshima K."/>
            <person name="Hattori M."/>
            <person name="Katayama T."/>
            <person name="Hanada S."/>
            <person name="Tamaki H."/>
            <person name="Marumo K."/>
            <person name="Maeda H."/>
            <person name="Nedachi M."/>
            <person name="Iwasaki W."/>
            <person name="Suwa Y."/>
            <person name="Sakata S."/>
        </authorList>
    </citation>
    <scope>NUCLEOTIDE SEQUENCE [LARGE SCALE GENOMIC DNA]</scope>
    <source>
        <strain evidence="4 5">MA2</strain>
    </source>
</reference>
<dbReference type="SUPFAM" id="SSF56784">
    <property type="entry name" value="HAD-like"/>
    <property type="match status" value="1"/>
</dbReference>
<dbReference type="Gene3D" id="1.20.120.710">
    <property type="entry name" value="Haloacid dehalogenase hydrolase-like domain"/>
    <property type="match status" value="1"/>
</dbReference>
<comment type="cofactor">
    <cofactor evidence="1">
        <name>Mg(2+)</name>
        <dbReference type="ChEBI" id="CHEBI:18420"/>
    </cofactor>
</comment>
<dbReference type="InterPro" id="IPR051400">
    <property type="entry name" value="HAD-like_hydrolase"/>
</dbReference>
<protein>
    <submittedName>
        <fullName evidence="4">Putative phosphoglycolate phosphatase</fullName>
    </submittedName>
</protein>
<sequence>MLKQPKAILFDLDDTLISAYADPGPVWQALLADHAEALAPHDPGELTRHVGAYAAEFWSDPARHKTWRLKLYEARREIIRGAFEKMNILDQDPRLTAIAHDIADRYSARRDEAMALFPESHALLDHLKGKGIKLALITNGEGAMQRAKVERFELTHRFDHIQIEGEVGFGKPEEEAYWHAMDTLETAPEETWMVGDNYEWEVVAPAALGLTTIWHNSHKAAPPEGKPAPHHTLDDLSGFWPLLEKTGLA</sequence>
<dbReference type="GO" id="GO:0016787">
    <property type="term" value="F:hydrolase activity"/>
    <property type="evidence" value="ECO:0007669"/>
    <property type="project" value="UniProtKB-KW"/>
</dbReference>
<keyword evidence="3" id="KW-0460">Magnesium</keyword>
<evidence type="ECO:0000256" key="2">
    <source>
        <dbReference type="ARBA" id="ARBA00022801"/>
    </source>
</evidence>
<dbReference type="PRINTS" id="PR00413">
    <property type="entry name" value="HADHALOGNASE"/>
</dbReference>
<proteinExistence type="predicted"/>
<accession>A0A081BCD5</accession>
<dbReference type="PANTHER" id="PTHR46470">
    <property type="entry name" value="N-ACYLNEURAMINATE-9-PHOSPHATASE"/>
    <property type="match status" value="1"/>
</dbReference>
<keyword evidence="5" id="KW-1185">Reference proteome</keyword>
<gene>
    <name evidence="4" type="ORF">M2A_2202</name>
</gene>
<dbReference type="InterPro" id="IPR023214">
    <property type="entry name" value="HAD_sf"/>
</dbReference>
<comment type="caution">
    <text evidence="4">The sequence shown here is derived from an EMBL/GenBank/DDBJ whole genome shotgun (WGS) entry which is preliminary data.</text>
</comment>